<dbReference type="OrthoDB" id="9785240at2"/>
<dbReference type="GO" id="GO:0016787">
    <property type="term" value="F:hydrolase activity"/>
    <property type="evidence" value="ECO:0007669"/>
    <property type="project" value="UniProtKB-KW"/>
</dbReference>
<dbReference type="STRING" id="1544798.LH29_17850"/>
<dbReference type="Pfam" id="PF00271">
    <property type="entry name" value="Helicase_C"/>
    <property type="match status" value="1"/>
</dbReference>
<dbReference type="Gene3D" id="3.40.50.300">
    <property type="entry name" value="P-loop containing nucleotide triphosphate hydrolases"/>
    <property type="match status" value="2"/>
</dbReference>
<feature type="domain" description="Helicase ATP-binding" evidence="9">
    <location>
        <begin position="34"/>
        <end position="205"/>
    </location>
</feature>
<gene>
    <name evidence="12" type="ORF">LH29_17850</name>
</gene>
<dbReference type="InterPro" id="IPR044742">
    <property type="entry name" value="DEAD/DEAH_RhlB"/>
</dbReference>
<evidence type="ECO:0000256" key="8">
    <source>
        <dbReference type="SAM" id="MobiDB-lite"/>
    </source>
</evidence>
<feature type="region of interest" description="Disordered" evidence="8">
    <location>
        <begin position="395"/>
        <end position="440"/>
    </location>
</feature>
<keyword evidence="13" id="KW-1185">Reference proteome</keyword>
<dbReference type="PROSITE" id="PS00039">
    <property type="entry name" value="DEAD_ATP_HELICASE"/>
    <property type="match status" value="1"/>
</dbReference>
<dbReference type="PANTHER" id="PTHR47959:SF13">
    <property type="entry name" value="ATP-DEPENDENT RNA HELICASE RHLE"/>
    <property type="match status" value="1"/>
</dbReference>
<dbReference type="Pfam" id="PF00270">
    <property type="entry name" value="DEAD"/>
    <property type="match status" value="1"/>
</dbReference>
<comment type="similarity">
    <text evidence="5 7">Belongs to the DEAD box helicase family.</text>
</comment>
<dbReference type="InterPro" id="IPR014001">
    <property type="entry name" value="Helicase_ATP-bd"/>
</dbReference>
<dbReference type="InterPro" id="IPR014014">
    <property type="entry name" value="RNA_helicase_DEAD_Q_motif"/>
</dbReference>
<dbReference type="CDD" id="cd00268">
    <property type="entry name" value="DEADc"/>
    <property type="match status" value="1"/>
</dbReference>
<dbReference type="PROSITE" id="PS51192">
    <property type="entry name" value="HELICASE_ATP_BIND_1"/>
    <property type="match status" value="1"/>
</dbReference>
<sequence>MKKTFEDLKVAKSILKSLDDIGFTTPTPIQERAIPKINSGVNIVGVAQTGTGKTAAYLLPLLSRLKKPEGVDPRVVILVPTRELSIQVGEDIAELTGYSELRHAAVFGGIGWTKHAALLEPGIDILVATPGRLWDLYQVGALRLKKVKYLVIDEADRMLDMGFIPQIKQLQEIIPSRRQNLLFSATFSEKIEKLAEEFLDHYDKLEIAPSATPVGLVTQTCYKVPNYRTKLNLIKHLLQDEEKFTRVVIFVKTKEHAEGVYKVVQRKAEGEKRILHSNKAQNSRINSIQAFKSGEVRILITTDVSARGMDVSQVSHVINFDLPNDYDDYIHRIGRTARAGNKGDAITLIDPAAEWHWKKIESLMRQEIQLLDLPEGIEVVESEFKESQDMLREIDRQRKIDDPTFQGAFHQKKRKGSSKRSFEDKFSRTKERQKRKKRKK</sequence>
<dbReference type="GO" id="GO:0005829">
    <property type="term" value="C:cytosol"/>
    <property type="evidence" value="ECO:0007669"/>
    <property type="project" value="TreeGrafter"/>
</dbReference>
<dbReference type="InterPro" id="IPR011545">
    <property type="entry name" value="DEAD/DEAH_box_helicase_dom"/>
</dbReference>
<dbReference type="InterPro" id="IPR001650">
    <property type="entry name" value="Helicase_C-like"/>
</dbReference>
<evidence type="ECO:0000256" key="3">
    <source>
        <dbReference type="ARBA" id="ARBA00022806"/>
    </source>
</evidence>
<dbReference type="PANTHER" id="PTHR47959">
    <property type="entry name" value="ATP-DEPENDENT RNA HELICASE RHLE-RELATED"/>
    <property type="match status" value="1"/>
</dbReference>
<dbReference type="GO" id="GO:0003676">
    <property type="term" value="F:nucleic acid binding"/>
    <property type="evidence" value="ECO:0007669"/>
    <property type="project" value="InterPro"/>
</dbReference>
<comment type="caution">
    <text evidence="12">The sequence shown here is derived from an EMBL/GenBank/DDBJ whole genome shotgun (WGS) entry which is preliminary data.</text>
</comment>
<keyword evidence="4 7" id="KW-0067">ATP-binding</keyword>
<feature type="compositionally biased region" description="Basic residues" evidence="8">
    <location>
        <begin position="431"/>
        <end position="440"/>
    </location>
</feature>
<keyword evidence="2 7" id="KW-0378">Hydrolase</keyword>
<evidence type="ECO:0000256" key="4">
    <source>
        <dbReference type="ARBA" id="ARBA00022840"/>
    </source>
</evidence>
<feature type="domain" description="DEAD-box RNA helicase Q" evidence="11">
    <location>
        <begin position="3"/>
        <end position="31"/>
    </location>
</feature>
<dbReference type="SUPFAM" id="SSF52540">
    <property type="entry name" value="P-loop containing nucleoside triphosphate hydrolases"/>
    <property type="match status" value="2"/>
</dbReference>
<dbReference type="PATRIC" id="fig|1544798.3.peg.3738"/>
<feature type="compositionally biased region" description="Basic and acidic residues" evidence="8">
    <location>
        <begin position="420"/>
        <end position="430"/>
    </location>
</feature>
<dbReference type="InterPro" id="IPR027417">
    <property type="entry name" value="P-loop_NTPase"/>
</dbReference>
<evidence type="ECO:0000256" key="2">
    <source>
        <dbReference type="ARBA" id="ARBA00022801"/>
    </source>
</evidence>
<dbReference type="SMART" id="SM00487">
    <property type="entry name" value="DEXDc"/>
    <property type="match status" value="1"/>
</dbReference>
<protein>
    <submittedName>
        <fullName evidence="12">DEAD/DEAH box helicase</fullName>
    </submittedName>
</protein>
<evidence type="ECO:0000259" key="10">
    <source>
        <dbReference type="PROSITE" id="PS51194"/>
    </source>
</evidence>
<evidence type="ECO:0000256" key="5">
    <source>
        <dbReference type="ARBA" id="ARBA00038437"/>
    </source>
</evidence>
<dbReference type="GO" id="GO:0003724">
    <property type="term" value="F:RNA helicase activity"/>
    <property type="evidence" value="ECO:0007669"/>
    <property type="project" value="InterPro"/>
</dbReference>
<evidence type="ECO:0000256" key="7">
    <source>
        <dbReference type="RuleBase" id="RU000492"/>
    </source>
</evidence>
<evidence type="ECO:0000259" key="9">
    <source>
        <dbReference type="PROSITE" id="PS51192"/>
    </source>
</evidence>
<dbReference type="EMBL" id="JRHC01000005">
    <property type="protein sequence ID" value="KJF42434.1"/>
    <property type="molecule type" value="Genomic_DNA"/>
</dbReference>
<dbReference type="PROSITE" id="PS51194">
    <property type="entry name" value="HELICASE_CTER"/>
    <property type="match status" value="1"/>
</dbReference>
<reference evidence="12 13" key="1">
    <citation type="submission" date="2014-09" db="EMBL/GenBank/DDBJ databases">
        <title>Draft Genome Sequence of Draconibacterium sp. JN14CK-3.</title>
        <authorList>
            <person name="Dong C."/>
            <person name="Lai Q."/>
            <person name="Shao Z."/>
        </authorList>
    </citation>
    <scope>NUCLEOTIDE SEQUENCE [LARGE SCALE GENOMIC DNA]</scope>
    <source>
        <strain evidence="12 13">JN14CK-3</strain>
    </source>
</reference>
<organism evidence="12 13">
    <name type="scientific">Draconibacterium sediminis</name>
    <dbReference type="NCBI Taxonomy" id="1544798"/>
    <lineage>
        <taxon>Bacteria</taxon>
        <taxon>Pseudomonadati</taxon>
        <taxon>Bacteroidota</taxon>
        <taxon>Bacteroidia</taxon>
        <taxon>Marinilabiliales</taxon>
        <taxon>Prolixibacteraceae</taxon>
        <taxon>Draconibacterium</taxon>
    </lineage>
</organism>
<keyword evidence="1 7" id="KW-0547">Nucleotide-binding</keyword>
<evidence type="ECO:0000256" key="1">
    <source>
        <dbReference type="ARBA" id="ARBA00022741"/>
    </source>
</evidence>
<dbReference type="InterPro" id="IPR000629">
    <property type="entry name" value="RNA-helicase_DEAD-box_CS"/>
</dbReference>
<dbReference type="PROSITE" id="PS51195">
    <property type="entry name" value="Q_MOTIF"/>
    <property type="match status" value="1"/>
</dbReference>
<evidence type="ECO:0000313" key="13">
    <source>
        <dbReference type="Proteomes" id="UP000032544"/>
    </source>
</evidence>
<feature type="domain" description="Helicase C-terminal" evidence="10">
    <location>
        <begin position="232"/>
        <end position="395"/>
    </location>
</feature>
<accession>A0A0D8J6N9</accession>
<evidence type="ECO:0000259" key="11">
    <source>
        <dbReference type="PROSITE" id="PS51195"/>
    </source>
</evidence>
<dbReference type="GO" id="GO:0005524">
    <property type="term" value="F:ATP binding"/>
    <property type="evidence" value="ECO:0007669"/>
    <property type="project" value="UniProtKB-KW"/>
</dbReference>
<dbReference type="CDD" id="cd18787">
    <property type="entry name" value="SF2_C_DEAD"/>
    <property type="match status" value="1"/>
</dbReference>
<feature type="short sequence motif" description="Q motif" evidence="6">
    <location>
        <begin position="3"/>
        <end position="31"/>
    </location>
</feature>
<dbReference type="RefSeq" id="WP_045032120.1">
    <property type="nucleotide sequence ID" value="NZ_JRHC01000005.1"/>
</dbReference>
<dbReference type="SMART" id="SM00490">
    <property type="entry name" value="HELICc"/>
    <property type="match status" value="1"/>
</dbReference>
<dbReference type="InterPro" id="IPR050079">
    <property type="entry name" value="DEAD_box_RNA_helicase"/>
</dbReference>
<name>A0A0D8J6N9_9BACT</name>
<proteinExistence type="inferred from homology"/>
<evidence type="ECO:0000313" key="12">
    <source>
        <dbReference type="EMBL" id="KJF42434.1"/>
    </source>
</evidence>
<keyword evidence="3 7" id="KW-0347">Helicase</keyword>
<dbReference type="AlphaFoldDB" id="A0A0D8J6N9"/>
<evidence type="ECO:0000256" key="6">
    <source>
        <dbReference type="PROSITE-ProRule" id="PRU00552"/>
    </source>
</evidence>
<dbReference type="Proteomes" id="UP000032544">
    <property type="component" value="Unassembled WGS sequence"/>
</dbReference>